<accession>A0A067CPT4</accession>
<dbReference type="Pfam" id="PF12796">
    <property type="entry name" value="Ank_2"/>
    <property type="match status" value="1"/>
</dbReference>
<organism evidence="1 2">
    <name type="scientific">Saprolegnia parasitica (strain CBS 223.65)</name>
    <dbReference type="NCBI Taxonomy" id="695850"/>
    <lineage>
        <taxon>Eukaryota</taxon>
        <taxon>Sar</taxon>
        <taxon>Stramenopiles</taxon>
        <taxon>Oomycota</taxon>
        <taxon>Saprolegniomycetes</taxon>
        <taxon>Saprolegniales</taxon>
        <taxon>Saprolegniaceae</taxon>
        <taxon>Saprolegnia</taxon>
    </lineage>
</organism>
<dbReference type="VEuPathDB" id="FungiDB:SPRG_06414"/>
<dbReference type="RefSeq" id="XP_012200621.1">
    <property type="nucleotide sequence ID" value="XM_012345231.1"/>
</dbReference>
<sequence>MTSFQHVVLGQPEIASIVFGYQYGVYEDVRHVFCACNELVMFDTWFIGYQCDESFFTTAVPTATTRRDSNKMFYASSYFLSEHEPDARLPLHIAIAEGCVDVTKRILGCRPDLASEDTIVLAFLKDRLEIAKYLLKQRALVPELTRRINGARRPGMSSKLLLAFVMNAGTLMPQVNVGARDDRASYMPEGFLARILQKASTESLELLVRFGLSPDDFSVKDTKAAIEAATCETATLALKVFPWLTYSGILDDVAGKGFLPLVRSLHERGLECSRDAMDNAAANGHLEVVRFLHFNRTEGCTTKALDEAIRNGHLAIVRFLIEHRSEGASRNMLDCAAANGHLEVVQYLHSLGSSIGCTVYTVDVAVSRGHLNVVQFLLTNRSEGGSRDEVVAVALRKGHLQTAEYLLSLGYPFPTLMGRWSKCAFRNPKMVGVFKRFIGRDRRFKHDWLYKACIANNVPLVQLFFPHSNPRLHCQALRAAFWGKSWDVMRFLLANIPADNETFDQVLFSGNLAMAADILQRQPELRKRDHLHRAAQGHYFEAMRFLLAEGMGNPRKCLVEIAGNPKYVTASKLLLPHCMDATNHLDNVLFLLDLLALPDRRRATTRRLITSDLLDQGRKASQTIQLAPSVAVRASTLLEAGDVVDWALALVIGHLHATATTEELEKKTALVKDAELTTQLMRLVANTRKCSTCGDEIAS</sequence>
<name>A0A067CPT4_SAPPC</name>
<evidence type="ECO:0000313" key="2">
    <source>
        <dbReference type="Proteomes" id="UP000030745"/>
    </source>
</evidence>
<dbReference type="InterPro" id="IPR052050">
    <property type="entry name" value="SecEffector_AnkRepeat"/>
</dbReference>
<dbReference type="STRING" id="695850.A0A067CPT4"/>
<gene>
    <name evidence="1" type="ORF">SPRG_06414</name>
</gene>
<dbReference type="Proteomes" id="UP000030745">
    <property type="component" value="Unassembled WGS sequence"/>
</dbReference>
<dbReference type="InterPro" id="IPR036770">
    <property type="entry name" value="Ankyrin_rpt-contain_sf"/>
</dbReference>
<dbReference type="PANTHER" id="PTHR46586">
    <property type="entry name" value="ANKYRIN REPEAT-CONTAINING PROTEIN"/>
    <property type="match status" value="1"/>
</dbReference>
<dbReference type="Gene3D" id="1.25.40.20">
    <property type="entry name" value="Ankyrin repeat-containing domain"/>
    <property type="match status" value="2"/>
</dbReference>
<evidence type="ECO:0000313" key="1">
    <source>
        <dbReference type="EMBL" id="KDO28556.1"/>
    </source>
</evidence>
<dbReference type="AlphaFoldDB" id="A0A067CPT4"/>
<dbReference type="KEGG" id="spar:SPRG_06414"/>
<keyword evidence="2" id="KW-1185">Reference proteome</keyword>
<proteinExistence type="predicted"/>
<dbReference type="SMART" id="SM00248">
    <property type="entry name" value="ANK"/>
    <property type="match status" value="5"/>
</dbReference>
<dbReference type="SUPFAM" id="SSF48403">
    <property type="entry name" value="Ankyrin repeat"/>
    <property type="match status" value="2"/>
</dbReference>
<dbReference type="GeneID" id="24128762"/>
<reference evidence="1 2" key="1">
    <citation type="journal article" date="2013" name="PLoS Genet.">
        <title>Distinctive expansion of potential virulence genes in the genome of the oomycete fish pathogen Saprolegnia parasitica.</title>
        <authorList>
            <person name="Jiang R.H."/>
            <person name="de Bruijn I."/>
            <person name="Haas B.J."/>
            <person name="Belmonte R."/>
            <person name="Lobach L."/>
            <person name="Christie J."/>
            <person name="van den Ackerveken G."/>
            <person name="Bottin A."/>
            <person name="Bulone V."/>
            <person name="Diaz-Moreno S.M."/>
            <person name="Dumas B."/>
            <person name="Fan L."/>
            <person name="Gaulin E."/>
            <person name="Govers F."/>
            <person name="Grenville-Briggs L.J."/>
            <person name="Horner N.R."/>
            <person name="Levin J.Z."/>
            <person name="Mammella M."/>
            <person name="Meijer H.J."/>
            <person name="Morris P."/>
            <person name="Nusbaum C."/>
            <person name="Oome S."/>
            <person name="Phillips A.J."/>
            <person name="van Rooyen D."/>
            <person name="Rzeszutek E."/>
            <person name="Saraiva M."/>
            <person name="Secombes C.J."/>
            <person name="Seidl M.F."/>
            <person name="Snel B."/>
            <person name="Stassen J.H."/>
            <person name="Sykes S."/>
            <person name="Tripathy S."/>
            <person name="van den Berg H."/>
            <person name="Vega-Arreguin J.C."/>
            <person name="Wawra S."/>
            <person name="Young S.K."/>
            <person name="Zeng Q."/>
            <person name="Dieguez-Uribeondo J."/>
            <person name="Russ C."/>
            <person name="Tyler B.M."/>
            <person name="van West P."/>
        </authorList>
    </citation>
    <scope>NUCLEOTIDE SEQUENCE [LARGE SCALE GENOMIC DNA]</scope>
    <source>
        <strain evidence="1 2">CBS 223.65</strain>
    </source>
</reference>
<dbReference type="EMBL" id="KK583210">
    <property type="protein sequence ID" value="KDO28556.1"/>
    <property type="molecule type" value="Genomic_DNA"/>
</dbReference>
<protein>
    <submittedName>
        <fullName evidence="1">Uncharacterized protein</fullName>
    </submittedName>
</protein>
<dbReference type="InterPro" id="IPR002110">
    <property type="entry name" value="Ankyrin_rpt"/>
</dbReference>
<dbReference type="PANTHER" id="PTHR46586:SF3">
    <property type="entry name" value="ANKYRIN REPEAT-CONTAINING PROTEIN"/>
    <property type="match status" value="1"/>
</dbReference>